<organism evidence="3 4">
    <name type="scientific">Sphingomonas oligophenolica</name>
    <dbReference type="NCBI Taxonomy" id="301154"/>
    <lineage>
        <taxon>Bacteria</taxon>
        <taxon>Pseudomonadati</taxon>
        <taxon>Pseudomonadota</taxon>
        <taxon>Alphaproteobacteria</taxon>
        <taxon>Sphingomonadales</taxon>
        <taxon>Sphingomonadaceae</taxon>
        <taxon>Sphingomonas</taxon>
    </lineage>
</organism>
<gene>
    <name evidence="3" type="ORF">ABC974_21300</name>
</gene>
<proteinExistence type="predicted"/>
<dbReference type="RefSeq" id="WP_345840526.1">
    <property type="nucleotide sequence ID" value="NZ_JBDIME010000025.1"/>
</dbReference>
<dbReference type="Gene3D" id="3.50.50.60">
    <property type="entry name" value="FAD/NAD(P)-binding domain"/>
    <property type="match status" value="1"/>
</dbReference>
<feature type="domain" description="FAD dependent oxidoreductase" evidence="2">
    <location>
        <begin position="24"/>
        <end position="234"/>
    </location>
</feature>
<keyword evidence="4" id="KW-1185">Reference proteome</keyword>
<accession>A0ABU9Y8S5</accession>
<dbReference type="GO" id="GO:0016491">
    <property type="term" value="F:oxidoreductase activity"/>
    <property type="evidence" value="ECO:0007669"/>
    <property type="project" value="UniProtKB-KW"/>
</dbReference>
<dbReference type="EC" id="1.-.-.-" evidence="3"/>
<evidence type="ECO:0000259" key="2">
    <source>
        <dbReference type="Pfam" id="PF01266"/>
    </source>
</evidence>
<dbReference type="EMBL" id="JBDIME010000025">
    <property type="protein sequence ID" value="MEN2792181.1"/>
    <property type="molecule type" value="Genomic_DNA"/>
</dbReference>
<evidence type="ECO:0000313" key="4">
    <source>
        <dbReference type="Proteomes" id="UP001419910"/>
    </source>
</evidence>
<sequence>CARKDVSSLAVANPAFRCLLPAPIRWHDAWTCSDPGALVKAYAAYFGRRGGSLVKADLCGLEQSGRGWRVLSSAGPIETENVVVALGPWSPQALEPLGYRVSLIRKRGYHMHVEYPRADADPSNTRLNLLLIDAAIGAVYAPMRAGLRVATGADLSAIEPDGMPRQLERAYAAARDLLDLGAPVANSRWAGMRPCTPDMLPLVGAAPRHRGLWFNFGHGHQGFTLGPTTGNLLAGVMAGDSVDDVLPLAPSRLATA</sequence>
<evidence type="ECO:0000313" key="3">
    <source>
        <dbReference type="EMBL" id="MEN2792181.1"/>
    </source>
</evidence>
<dbReference type="PANTHER" id="PTHR13847">
    <property type="entry name" value="SARCOSINE DEHYDROGENASE-RELATED"/>
    <property type="match status" value="1"/>
</dbReference>
<dbReference type="SUPFAM" id="SSF51905">
    <property type="entry name" value="FAD/NAD(P)-binding domain"/>
    <property type="match status" value="1"/>
</dbReference>
<protein>
    <submittedName>
        <fullName evidence="3">FAD-binding oxidoreductase</fullName>
        <ecNumber evidence="3">1.-.-.-</ecNumber>
    </submittedName>
</protein>
<dbReference type="Proteomes" id="UP001419910">
    <property type="component" value="Unassembled WGS sequence"/>
</dbReference>
<feature type="non-terminal residue" evidence="3">
    <location>
        <position position="1"/>
    </location>
</feature>
<dbReference type="InterPro" id="IPR036188">
    <property type="entry name" value="FAD/NAD-bd_sf"/>
</dbReference>
<name>A0ABU9Y8S5_9SPHN</name>
<comment type="caution">
    <text evidence="3">The sequence shown here is derived from an EMBL/GenBank/DDBJ whole genome shotgun (WGS) entry which is preliminary data.</text>
</comment>
<dbReference type="PANTHER" id="PTHR13847:SF289">
    <property type="entry name" value="GLYCINE OXIDASE"/>
    <property type="match status" value="1"/>
</dbReference>
<reference evidence="3 4" key="1">
    <citation type="submission" date="2024-05" db="EMBL/GenBank/DDBJ databases">
        <authorList>
            <person name="Liu Q."/>
            <person name="Xin Y.-H."/>
        </authorList>
    </citation>
    <scope>NUCLEOTIDE SEQUENCE [LARGE SCALE GENOMIC DNA]</scope>
    <source>
        <strain evidence="3 4">CGMCC 1.10181</strain>
    </source>
</reference>
<dbReference type="Gene3D" id="3.30.9.10">
    <property type="entry name" value="D-Amino Acid Oxidase, subunit A, domain 2"/>
    <property type="match status" value="1"/>
</dbReference>
<dbReference type="Pfam" id="PF01266">
    <property type="entry name" value="DAO"/>
    <property type="match status" value="1"/>
</dbReference>
<keyword evidence="1 3" id="KW-0560">Oxidoreductase</keyword>
<evidence type="ECO:0000256" key="1">
    <source>
        <dbReference type="ARBA" id="ARBA00023002"/>
    </source>
</evidence>
<dbReference type="InterPro" id="IPR006076">
    <property type="entry name" value="FAD-dep_OxRdtase"/>
</dbReference>